<dbReference type="AlphaFoldDB" id="A0A2T0K336"/>
<dbReference type="Proteomes" id="UP000239415">
    <property type="component" value="Unassembled WGS sequence"/>
</dbReference>
<proteinExistence type="predicted"/>
<evidence type="ECO:0000256" key="1">
    <source>
        <dbReference type="SAM" id="MobiDB-lite"/>
    </source>
</evidence>
<gene>
    <name evidence="2" type="ORF">CLV67_11634</name>
</gene>
<protein>
    <submittedName>
        <fullName evidence="2">Uncharacterized protein</fullName>
    </submittedName>
</protein>
<comment type="caution">
    <text evidence="2">The sequence shown here is derived from an EMBL/GenBank/DDBJ whole genome shotgun (WGS) entry which is preliminary data.</text>
</comment>
<evidence type="ECO:0000313" key="2">
    <source>
        <dbReference type="EMBL" id="PRX17258.1"/>
    </source>
</evidence>
<organism evidence="2 3">
    <name type="scientific">Actinoplanes italicus</name>
    <dbReference type="NCBI Taxonomy" id="113567"/>
    <lineage>
        <taxon>Bacteria</taxon>
        <taxon>Bacillati</taxon>
        <taxon>Actinomycetota</taxon>
        <taxon>Actinomycetes</taxon>
        <taxon>Micromonosporales</taxon>
        <taxon>Micromonosporaceae</taxon>
        <taxon>Actinoplanes</taxon>
    </lineage>
</organism>
<dbReference type="RefSeq" id="WP_106325331.1">
    <property type="nucleotide sequence ID" value="NZ_BOMO01000149.1"/>
</dbReference>
<evidence type="ECO:0000313" key="3">
    <source>
        <dbReference type="Proteomes" id="UP000239415"/>
    </source>
</evidence>
<reference evidence="2 3" key="1">
    <citation type="submission" date="2018-03" db="EMBL/GenBank/DDBJ databases">
        <title>Genomic Encyclopedia of Archaeal and Bacterial Type Strains, Phase II (KMG-II): from individual species to whole genera.</title>
        <authorList>
            <person name="Goeker M."/>
        </authorList>
    </citation>
    <scope>NUCLEOTIDE SEQUENCE [LARGE SCALE GENOMIC DNA]</scope>
    <source>
        <strain evidence="2 3">DSM 43146</strain>
    </source>
</reference>
<name>A0A2T0K336_9ACTN</name>
<dbReference type="EMBL" id="PVMZ01000016">
    <property type="protein sequence ID" value="PRX17258.1"/>
    <property type="molecule type" value="Genomic_DNA"/>
</dbReference>
<sequence>MLRSAEPRTRRPRGEIPPQTPAGAASGQDSVLTGLAEAAVRMIESRLARHEPARTVVAEVLSALFNTDPGQSYDPAGRACDDRLDRVLRDAGERDRVVAAVLEIVRRG</sequence>
<accession>A0A2T0K336</accession>
<feature type="compositionally biased region" description="Basic and acidic residues" evidence="1">
    <location>
        <begin position="1"/>
        <end position="14"/>
    </location>
</feature>
<keyword evidence="3" id="KW-1185">Reference proteome</keyword>
<feature type="region of interest" description="Disordered" evidence="1">
    <location>
        <begin position="1"/>
        <end position="30"/>
    </location>
</feature>